<dbReference type="InterPro" id="IPR001108">
    <property type="entry name" value="Peptidase_A22A"/>
</dbReference>
<feature type="non-terminal residue" evidence="2">
    <location>
        <position position="1"/>
    </location>
</feature>
<name>A0A4Y2LTE8_ARAVE</name>
<dbReference type="AlphaFoldDB" id="A0A4Y2LTE8"/>
<dbReference type="PANTHER" id="PTHR10202:SF13">
    <property type="entry name" value="PRESENILIN HOMOLOG"/>
    <property type="match status" value="1"/>
</dbReference>
<feature type="region of interest" description="Disordered" evidence="1">
    <location>
        <begin position="44"/>
        <end position="64"/>
    </location>
</feature>
<evidence type="ECO:0000256" key="1">
    <source>
        <dbReference type="SAM" id="MobiDB-lite"/>
    </source>
</evidence>
<dbReference type="PANTHER" id="PTHR10202">
    <property type="entry name" value="PRESENILIN"/>
    <property type="match status" value="1"/>
</dbReference>
<reference evidence="2 3" key="1">
    <citation type="journal article" date="2019" name="Sci. Rep.">
        <title>Orb-weaving spider Araneus ventricosus genome elucidates the spidroin gene catalogue.</title>
        <authorList>
            <person name="Kono N."/>
            <person name="Nakamura H."/>
            <person name="Ohtoshi R."/>
            <person name="Moran D.A.P."/>
            <person name="Shinohara A."/>
            <person name="Yoshida Y."/>
            <person name="Fujiwara M."/>
            <person name="Mori M."/>
            <person name="Tomita M."/>
            <person name="Arakawa K."/>
        </authorList>
    </citation>
    <scope>NUCLEOTIDE SEQUENCE [LARGE SCALE GENOMIC DNA]</scope>
</reference>
<dbReference type="Pfam" id="PF01080">
    <property type="entry name" value="Presenilin"/>
    <property type="match status" value="1"/>
</dbReference>
<dbReference type="EMBL" id="BGPR01119753">
    <property type="protein sequence ID" value="GBN16647.1"/>
    <property type="molecule type" value="Genomic_DNA"/>
</dbReference>
<evidence type="ECO:0000313" key="2">
    <source>
        <dbReference type="EMBL" id="GBN16647.1"/>
    </source>
</evidence>
<dbReference type="GO" id="GO:0006509">
    <property type="term" value="P:membrane protein ectodomain proteolysis"/>
    <property type="evidence" value="ECO:0007669"/>
    <property type="project" value="TreeGrafter"/>
</dbReference>
<evidence type="ECO:0000313" key="3">
    <source>
        <dbReference type="Proteomes" id="UP000499080"/>
    </source>
</evidence>
<accession>A0A4Y2LTE8</accession>
<protein>
    <submittedName>
        <fullName evidence="2">Presenilin-2</fullName>
    </submittedName>
</protein>
<dbReference type="GO" id="GO:0007219">
    <property type="term" value="P:Notch signaling pathway"/>
    <property type="evidence" value="ECO:0007669"/>
    <property type="project" value="TreeGrafter"/>
</dbReference>
<keyword evidence="3" id="KW-1185">Reference proteome</keyword>
<proteinExistence type="predicted"/>
<comment type="caution">
    <text evidence="2">The sequence shown here is derived from an EMBL/GenBank/DDBJ whole genome shotgun (WGS) entry which is preliminary data.</text>
</comment>
<dbReference type="OrthoDB" id="6418340at2759"/>
<dbReference type="GO" id="GO:0070765">
    <property type="term" value="C:gamma-secretase complex"/>
    <property type="evidence" value="ECO:0007669"/>
    <property type="project" value="TreeGrafter"/>
</dbReference>
<dbReference type="Proteomes" id="UP000499080">
    <property type="component" value="Unassembled WGS sequence"/>
</dbReference>
<dbReference type="GO" id="GO:0034205">
    <property type="term" value="P:amyloid-beta formation"/>
    <property type="evidence" value="ECO:0007669"/>
    <property type="project" value="TreeGrafter"/>
</dbReference>
<sequence>LIAVLCPKGPLRILVETAQERNEPIFPALIYSSAMAWCVTMSDTDRTSKSGHSDNQKTDNDQGL</sequence>
<dbReference type="GO" id="GO:0055074">
    <property type="term" value="P:calcium ion homeostasis"/>
    <property type="evidence" value="ECO:0007669"/>
    <property type="project" value="TreeGrafter"/>
</dbReference>
<dbReference type="GO" id="GO:0016485">
    <property type="term" value="P:protein processing"/>
    <property type="evidence" value="ECO:0007669"/>
    <property type="project" value="InterPro"/>
</dbReference>
<dbReference type="GO" id="GO:0042500">
    <property type="term" value="F:aspartic endopeptidase activity, intramembrane cleaving"/>
    <property type="evidence" value="ECO:0007669"/>
    <property type="project" value="InterPro"/>
</dbReference>
<organism evidence="2 3">
    <name type="scientific">Araneus ventricosus</name>
    <name type="common">Orbweaver spider</name>
    <name type="synonym">Epeira ventricosa</name>
    <dbReference type="NCBI Taxonomy" id="182803"/>
    <lineage>
        <taxon>Eukaryota</taxon>
        <taxon>Metazoa</taxon>
        <taxon>Ecdysozoa</taxon>
        <taxon>Arthropoda</taxon>
        <taxon>Chelicerata</taxon>
        <taxon>Arachnida</taxon>
        <taxon>Araneae</taxon>
        <taxon>Araneomorphae</taxon>
        <taxon>Entelegynae</taxon>
        <taxon>Araneoidea</taxon>
        <taxon>Araneidae</taxon>
        <taxon>Araneus</taxon>
    </lineage>
</organism>
<gene>
    <name evidence="2" type="primary">psen2</name>
    <name evidence="2" type="ORF">AVEN_181136_1</name>
</gene>